<comment type="subcellular location">
    <subcellularLocation>
        <location evidence="1 12">Cytoplasm</location>
    </subcellularLocation>
</comment>
<accession>A0ABQ2LRK6</accession>
<dbReference type="Proteomes" id="UP000642509">
    <property type="component" value="Unassembled WGS sequence"/>
</dbReference>
<evidence type="ECO:0000313" key="16">
    <source>
        <dbReference type="Proteomes" id="UP000642509"/>
    </source>
</evidence>
<dbReference type="RefSeq" id="WP_373286675.1">
    <property type="nucleotide sequence ID" value="NZ_BAAAOU010000001.1"/>
</dbReference>
<comment type="catalytic activity">
    <reaction evidence="12">
        <text>adenosine(37) in tRNA + 2 reduced [2Fe-2S]-[ferredoxin] + 2 S-adenosyl-L-methionine = 2-methyladenosine(37) in tRNA + 5'-deoxyadenosine + L-methionine + 2 oxidized [2Fe-2S]-[ferredoxin] + S-adenosyl-L-homocysteine</text>
        <dbReference type="Rhea" id="RHEA:43332"/>
        <dbReference type="Rhea" id="RHEA-COMP:10000"/>
        <dbReference type="Rhea" id="RHEA-COMP:10001"/>
        <dbReference type="Rhea" id="RHEA-COMP:10162"/>
        <dbReference type="Rhea" id="RHEA-COMP:10485"/>
        <dbReference type="ChEBI" id="CHEBI:17319"/>
        <dbReference type="ChEBI" id="CHEBI:33737"/>
        <dbReference type="ChEBI" id="CHEBI:33738"/>
        <dbReference type="ChEBI" id="CHEBI:57844"/>
        <dbReference type="ChEBI" id="CHEBI:57856"/>
        <dbReference type="ChEBI" id="CHEBI:59789"/>
        <dbReference type="ChEBI" id="CHEBI:74411"/>
        <dbReference type="ChEBI" id="CHEBI:74497"/>
        <dbReference type="EC" id="2.1.1.192"/>
    </reaction>
</comment>
<evidence type="ECO:0000256" key="10">
    <source>
        <dbReference type="ARBA" id="ARBA00023004"/>
    </source>
</evidence>
<comment type="caution">
    <text evidence="12">Lacks conserved residue(s) required for the propagation of feature annotation.</text>
</comment>
<dbReference type="InterPro" id="IPR013785">
    <property type="entry name" value="Aldolase_TIM"/>
</dbReference>
<keyword evidence="10 12" id="KW-0408">Iron</keyword>
<keyword evidence="8 12" id="KW-0819">tRNA processing</keyword>
<dbReference type="Pfam" id="PF21016">
    <property type="entry name" value="RlmN_N"/>
    <property type="match status" value="1"/>
</dbReference>
<dbReference type="SFLD" id="SFLDG01062">
    <property type="entry name" value="methyltransferase_(Class_A)"/>
    <property type="match status" value="1"/>
</dbReference>
<comment type="caution">
    <text evidence="15">The sequence shown here is derived from an EMBL/GenBank/DDBJ whole genome shotgun (WGS) entry which is preliminary data.</text>
</comment>
<dbReference type="InterPro" id="IPR007197">
    <property type="entry name" value="rSAM"/>
</dbReference>
<feature type="region of interest" description="Disordered" evidence="13">
    <location>
        <begin position="491"/>
        <end position="523"/>
    </location>
</feature>
<evidence type="ECO:0000256" key="4">
    <source>
        <dbReference type="ARBA" id="ARBA00022552"/>
    </source>
</evidence>
<dbReference type="NCBIfam" id="TIGR00048">
    <property type="entry name" value="rRNA_mod_RlmN"/>
    <property type="match status" value="1"/>
</dbReference>
<evidence type="ECO:0000256" key="1">
    <source>
        <dbReference type="ARBA" id="ARBA00004496"/>
    </source>
</evidence>
<comment type="function">
    <text evidence="12">Specifically methylates position 2 of adenine 2503 in 23S rRNA and position 2 of adenine 37 in tRNAs.</text>
</comment>
<feature type="region of interest" description="Disordered" evidence="13">
    <location>
        <begin position="1"/>
        <end position="69"/>
    </location>
</feature>
<evidence type="ECO:0000313" key="15">
    <source>
        <dbReference type="EMBL" id="GGO42336.1"/>
    </source>
</evidence>
<reference evidence="16" key="1">
    <citation type="journal article" date="2019" name="Int. J. Syst. Evol. Microbiol.">
        <title>The Global Catalogue of Microorganisms (GCM) 10K type strain sequencing project: providing services to taxonomists for standard genome sequencing and annotation.</title>
        <authorList>
            <consortium name="The Broad Institute Genomics Platform"/>
            <consortium name="The Broad Institute Genome Sequencing Center for Infectious Disease"/>
            <person name="Wu L."/>
            <person name="Ma J."/>
        </authorList>
    </citation>
    <scope>NUCLEOTIDE SEQUENCE [LARGE SCALE GENOMIC DNA]</scope>
    <source>
        <strain evidence="16">CGMCC 1.7064</strain>
    </source>
</reference>
<dbReference type="Pfam" id="PF04055">
    <property type="entry name" value="Radical_SAM"/>
    <property type="match status" value="1"/>
</dbReference>
<evidence type="ECO:0000256" key="13">
    <source>
        <dbReference type="SAM" id="MobiDB-lite"/>
    </source>
</evidence>
<feature type="binding site" evidence="12">
    <location>
        <position position="254"/>
    </location>
    <ligand>
        <name>[4Fe-4S] cluster</name>
        <dbReference type="ChEBI" id="CHEBI:49883"/>
        <note>4Fe-4S-S-AdoMet</note>
    </ligand>
</feature>
<sequence>MAGMAETSRPRGGDHGTDRTDRTRARRKAQQGRGTAVPAADPADARLEHARDGKLKLNRPKRGLIDETEAQQIAEDRARLQQQGIGGPLDGRMLSNPAATDGGRPQVRPQAEGWKQQTTDDGRPLLQFKQPRVAQPKTHLADLTLAERQAKVAELGFPAFRAKQLSNHYFNHFTSDPDRMTDLPKGAREKLVTELMPPLLTEVRRLTTDNGDTIKFLWRLFDGALVESVLMRYPGRVTLCVSSQAGCGMNCPFCATGQNGLTRNMSTAEIVEQVVRANEVIAEGALGGLRKDGGHNAERVTNIVFMGMGEPLANYKRVIASVRRMVDPAPEGLGMSARHITVSTVGLVPAINRLAEEGIPVTFALSLHAPDDELRDELIPVNSRWKADEAIDAAYNYFVKTGRRVSIEYALIKDMNDHAWRADLLGQKLNARGRGWVHVNPIPLNPTPGSIWTSSEPDVTDEFINRLEAAGIPTTLRDTRGKEIDGACGQLAAEGDEDEGAEGDVTPSDRRPGASSASIDLRA</sequence>
<organism evidence="15 16">
    <name type="scientific">Citricoccus zhacaiensis</name>
    <dbReference type="NCBI Taxonomy" id="489142"/>
    <lineage>
        <taxon>Bacteria</taxon>
        <taxon>Bacillati</taxon>
        <taxon>Actinomycetota</taxon>
        <taxon>Actinomycetes</taxon>
        <taxon>Micrococcales</taxon>
        <taxon>Micrococcaceae</taxon>
        <taxon>Citricoccus</taxon>
    </lineage>
</organism>
<evidence type="ECO:0000256" key="3">
    <source>
        <dbReference type="ARBA" id="ARBA00022490"/>
    </source>
</evidence>
<name>A0ABQ2LRK6_9MICC</name>
<dbReference type="PANTHER" id="PTHR30544">
    <property type="entry name" value="23S RRNA METHYLTRANSFERASE"/>
    <property type="match status" value="1"/>
</dbReference>
<evidence type="ECO:0000256" key="9">
    <source>
        <dbReference type="ARBA" id="ARBA00022723"/>
    </source>
</evidence>
<gene>
    <name evidence="12 15" type="primary">rlmN</name>
    <name evidence="15" type="ORF">GCM10010977_07870</name>
</gene>
<dbReference type="InterPro" id="IPR004383">
    <property type="entry name" value="rRNA_lsu_MTrfase_RlmN/Cfr"/>
</dbReference>
<keyword evidence="3 12" id="KW-0963">Cytoplasm</keyword>
<dbReference type="SFLD" id="SFLDS00029">
    <property type="entry name" value="Radical_SAM"/>
    <property type="match status" value="1"/>
</dbReference>
<proteinExistence type="inferred from homology"/>
<feature type="binding site" evidence="12">
    <location>
        <position position="247"/>
    </location>
    <ligand>
        <name>[4Fe-4S] cluster</name>
        <dbReference type="ChEBI" id="CHEBI:49883"/>
        <note>4Fe-4S-S-AdoMet</note>
    </ligand>
</feature>
<dbReference type="Gene3D" id="3.20.20.70">
    <property type="entry name" value="Aldolase class I"/>
    <property type="match status" value="1"/>
</dbReference>
<dbReference type="SFLD" id="SFLDF00275">
    <property type="entry name" value="adenosine_C2_methyltransferase"/>
    <property type="match status" value="1"/>
</dbReference>
<dbReference type="PANTHER" id="PTHR30544:SF5">
    <property type="entry name" value="RADICAL SAM CORE DOMAIN-CONTAINING PROTEIN"/>
    <property type="match status" value="1"/>
</dbReference>
<dbReference type="EMBL" id="BMLQ01000002">
    <property type="protein sequence ID" value="GGO42336.1"/>
    <property type="molecule type" value="Genomic_DNA"/>
</dbReference>
<keyword evidence="16" id="KW-1185">Reference proteome</keyword>
<feature type="domain" description="Radical SAM core" evidence="14">
    <location>
        <begin position="233"/>
        <end position="482"/>
    </location>
</feature>
<dbReference type="CDD" id="cd01335">
    <property type="entry name" value="Radical_SAM"/>
    <property type="match status" value="1"/>
</dbReference>
<comment type="similarity">
    <text evidence="12">Belongs to the radical SAM superfamily. RlmN family.</text>
</comment>
<evidence type="ECO:0000256" key="2">
    <source>
        <dbReference type="ARBA" id="ARBA00022485"/>
    </source>
</evidence>
<dbReference type="GO" id="GO:0032259">
    <property type="term" value="P:methylation"/>
    <property type="evidence" value="ECO:0007669"/>
    <property type="project" value="UniProtKB-KW"/>
</dbReference>
<keyword evidence="6 12" id="KW-0808">Transferase</keyword>
<comment type="cofactor">
    <cofactor evidence="12">
        <name>[4Fe-4S] cluster</name>
        <dbReference type="ChEBI" id="CHEBI:49883"/>
    </cofactor>
    <text evidence="12">Binds 1 [4Fe-4S] cluster. The cluster is coordinated with 3 cysteines and an exchangeable S-adenosyl-L-methionine.</text>
</comment>
<feature type="compositionally biased region" description="Basic and acidic residues" evidence="13">
    <location>
        <begin position="43"/>
        <end position="55"/>
    </location>
</feature>
<dbReference type="GO" id="GO:0008168">
    <property type="term" value="F:methyltransferase activity"/>
    <property type="evidence" value="ECO:0007669"/>
    <property type="project" value="UniProtKB-KW"/>
</dbReference>
<keyword evidence="11 12" id="KW-0411">Iron-sulfur</keyword>
<evidence type="ECO:0000259" key="14">
    <source>
        <dbReference type="PROSITE" id="PS51918"/>
    </source>
</evidence>
<feature type="compositionally biased region" description="Basic and acidic residues" evidence="13">
    <location>
        <begin position="8"/>
        <end position="23"/>
    </location>
</feature>
<dbReference type="Gene3D" id="1.10.150.530">
    <property type="match status" value="1"/>
</dbReference>
<feature type="active site" description="S-methylcysteine intermediate" evidence="12">
    <location>
        <position position="488"/>
    </location>
</feature>
<feature type="binding site" evidence="12">
    <location>
        <position position="445"/>
    </location>
    <ligand>
        <name>S-adenosyl-L-methionine</name>
        <dbReference type="ChEBI" id="CHEBI:59789"/>
    </ligand>
</feature>
<comment type="miscellaneous">
    <text evidence="12">Reaction proceeds by a ping-pong mechanism involving intermediate methylation of a conserved cysteine residue.</text>
</comment>
<feature type="binding site" evidence="12">
    <location>
        <begin position="366"/>
        <end position="368"/>
    </location>
    <ligand>
        <name>S-adenosyl-L-methionine</name>
        <dbReference type="ChEBI" id="CHEBI:59789"/>
    </ligand>
</feature>
<dbReference type="InterPro" id="IPR027492">
    <property type="entry name" value="RNA_MTrfase_RlmN"/>
</dbReference>
<dbReference type="InterPro" id="IPR058240">
    <property type="entry name" value="rSAM_sf"/>
</dbReference>
<comment type="catalytic activity">
    <reaction evidence="12">
        <text>adenosine(2503) in 23S rRNA + 2 reduced [2Fe-2S]-[ferredoxin] + 2 S-adenosyl-L-methionine = 2-methyladenosine(2503) in 23S rRNA + 5'-deoxyadenosine + L-methionine + 2 oxidized [2Fe-2S]-[ferredoxin] + S-adenosyl-L-homocysteine</text>
        <dbReference type="Rhea" id="RHEA:42916"/>
        <dbReference type="Rhea" id="RHEA-COMP:10000"/>
        <dbReference type="Rhea" id="RHEA-COMP:10001"/>
        <dbReference type="Rhea" id="RHEA-COMP:10152"/>
        <dbReference type="Rhea" id="RHEA-COMP:10282"/>
        <dbReference type="ChEBI" id="CHEBI:17319"/>
        <dbReference type="ChEBI" id="CHEBI:33737"/>
        <dbReference type="ChEBI" id="CHEBI:33738"/>
        <dbReference type="ChEBI" id="CHEBI:57844"/>
        <dbReference type="ChEBI" id="CHEBI:57856"/>
        <dbReference type="ChEBI" id="CHEBI:59789"/>
        <dbReference type="ChEBI" id="CHEBI:74411"/>
        <dbReference type="ChEBI" id="CHEBI:74497"/>
        <dbReference type="EC" id="2.1.1.192"/>
    </reaction>
</comment>
<dbReference type="InterPro" id="IPR048641">
    <property type="entry name" value="RlmN_N"/>
</dbReference>
<evidence type="ECO:0000256" key="7">
    <source>
        <dbReference type="ARBA" id="ARBA00022691"/>
    </source>
</evidence>
<evidence type="ECO:0000256" key="5">
    <source>
        <dbReference type="ARBA" id="ARBA00022603"/>
    </source>
</evidence>
<evidence type="ECO:0000256" key="8">
    <source>
        <dbReference type="ARBA" id="ARBA00022694"/>
    </source>
</evidence>
<keyword evidence="12" id="KW-1015">Disulfide bond</keyword>
<keyword evidence="9 12" id="KW-0479">Metal-binding</keyword>
<dbReference type="EC" id="2.1.1.192" evidence="12"/>
<keyword evidence="4 12" id="KW-0698">rRNA processing</keyword>
<dbReference type="InterPro" id="IPR040072">
    <property type="entry name" value="Methyltransferase_A"/>
</dbReference>
<dbReference type="HAMAP" id="MF_01849">
    <property type="entry name" value="RNA_methyltr_RlmN"/>
    <property type="match status" value="1"/>
</dbReference>
<feature type="binding site" evidence="12">
    <location>
        <begin position="309"/>
        <end position="310"/>
    </location>
    <ligand>
        <name>S-adenosyl-L-methionine</name>
        <dbReference type="ChEBI" id="CHEBI:59789"/>
    </ligand>
</feature>
<keyword evidence="5 12" id="KW-0489">Methyltransferase</keyword>
<evidence type="ECO:0000256" key="12">
    <source>
        <dbReference type="HAMAP-Rule" id="MF_01849"/>
    </source>
</evidence>
<evidence type="ECO:0000256" key="6">
    <source>
        <dbReference type="ARBA" id="ARBA00022679"/>
    </source>
</evidence>
<dbReference type="SUPFAM" id="SSF102114">
    <property type="entry name" value="Radical SAM enzymes"/>
    <property type="match status" value="1"/>
</dbReference>
<evidence type="ECO:0000256" key="11">
    <source>
        <dbReference type="ARBA" id="ARBA00023014"/>
    </source>
</evidence>
<keyword evidence="2 12" id="KW-0004">4Fe-4S</keyword>
<dbReference type="PROSITE" id="PS51918">
    <property type="entry name" value="RADICAL_SAM"/>
    <property type="match status" value="1"/>
</dbReference>
<feature type="region of interest" description="Disordered" evidence="13">
    <location>
        <begin position="84"/>
        <end position="122"/>
    </location>
</feature>
<feature type="binding site" evidence="12">
    <location>
        <position position="251"/>
    </location>
    <ligand>
        <name>[4Fe-4S] cluster</name>
        <dbReference type="ChEBI" id="CHEBI:49883"/>
        <note>4Fe-4S-S-AdoMet</note>
    </ligand>
</feature>
<feature type="active site" description="Proton acceptor" evidence="12">
    <location>
        <position position="227"/>
    </location>
</feature>
<protein>
    <recommendedName>
        <fullName evidence="12">Probable dual-specificity RNA methyltransferase RlmN</fullName>
        <ecNumber evidence="12">2.1.1.192</ecNumber>
    </recommendedName>
    <alternativeName>
        <fullName evidence="12">23S rRNA (adenine(2503)-C(2))-methyltransferase</fullName>
    </alternativeName>
    <alternativeName>
        <fullName evidence="12">23S rRNA m2A2503 methyltransferase</fullName>
    </alternativeName>
    <alternativeName>
        <fullName evidence="12">Ribosomal RNA large subunit methyltransferase N</fullName>
    </alternativeName>
    <alternativeName>
        <fullName evidence="12">tRNA (adenine(37)-C(2))-methyltransferase</fullName>
    </alternativeName>
    <alternativeName>
        <fullName evidence="12">tRNA m2A37 methyltransferase</fullName>
    </alternativeName>
</protein>
<keyword evidence="7 12" id="KW-0949">S-adenosyl-L-methionine</keyword>
<feature type="binding site" evidence="12">
    <location>
        <position position="343"/>
    </location>
    <ligand>
        <name>S-adenosyl-L-methionine</name>
        <dbReference type="ChEBI" id="CHEBI:59789"/>
    </ligand>
</feature>